<dbReference type="Gene3D" id="2.60.120.1440">
    <property type="match status" value="1"/>
</dbReference>
<accession>A0ABX8E126</accession>
<organism evidence="2 3">
    <name type="scientific">Pseudomonas qingdaonensis</name>
    <dbReference type="NCBI Taxonomy" id="2056231"/>
    <lineage>
        <taxon>Bacteria</taxon>
        <taxon>Pseudomonadati</taxon>
        <taxon>Pseudomonadota</taxon>
        <taxon>Gammaproteobacteria</taxon>
        <taxon>Pseudomonadales</taxon>
        <taxon>Pseudomonadaceae</taxon>
        <taxon>Pseudomonas</taxon>
    </lineage>
</organism>
<evidence type="ECO:0000313" key="2">
    <source>
        <dbReference type="EMBL" id="QVL21330.1"/>
    </source>
</evidence>
<dbReference type="PANTHER" id="PTHR30273:SF2">
    <property type="entry name" value="PROTEIN FECR"/>
    <property type="match status" value="1"/>
</dbReference>
<dbReference type="InterPro" id="IPR006860">
    <property type="entry name" value="FecR"/>
</dbReference>
<feature type="domain" description="FecR protein" evidence="1">
    <location>
        <begin position="36"/>
        <end position="125"/>
    </location>
</feature>
<dbReference type="PANTHER" id="PTHR30273">
    <property type="entry name" value="PERIPLASMIC SIGNAL SENSOR AND SIGMA FACTOR ACTIVATOR FECR-RELATED"/>
    <property type="match status" value="1"/>
</dbReference>
<gene>
    <name evidence="2" type="ORF">KH389_12390</name>
</gene>
<dbReference type="GeneID" id="87481054"/>
<sequence>MSDPRLKRLGACLLAILGSAYLAQNIVPWRQLMADERTGPAQTRLLQLSDGSQLALNHATHVDIRFTAQQRRLVLHDGEVLVQASSDPRPLIVETPSGEVRAQSGTFSVDHLHRGSQVNAYAADVQVLPRLGTPSLLPSGSGLWLRRAGSSWQWPARPSRINTRAWPAGS</sequence>
<dbReference type="EMBL" id="CP074676">
    <property type="protein sequence ID" value="QVL21330.1"/>
    <property type="molecule type" value="Genomic_DNA"/>
</dbReference>
<dbReference type="Pfam" id="PF04773">
    <property type="entry name" value="FecR"/>
    <property type="match status" value="1"/>
</dbReference>
<proteinExistence type="predicted"/>
<evidence type="ECO:0000259" key="1">
    <source>
        <dbReference type="Pfam" id="PF04773"/>
    </source>
</evidence>
<dbReference type="RefSeq" id="WP_104572489.1">
    <property type="nucleotide sequence ID" value="NZ_CP074676.1"/>
</dbReference>
<keyword evidence="3" id="KW-1185">Reference proteome</keyword>
<dbReference type="Proteomes" id="UP000678154">
    <property type="component" value="Chromosome"/>
</dbReference>
<evidence type="ECO:0000313" key="3">
    <source>
        <dbReference type="Proteomes" id="UP000678154"/>
    </source>
</evidence>
<dbReference type="InterPro" id="IPR012373">
    <property type="entry name" value="Ferrdict_sens_TM"/>
</dbReference>
<reference evidence="2 3" key="1">
    <citation type="journal article" date="2016" name="J. Hazard. Mater.">
        <title>A newly isolated Pseudomonas putida S-1 strain for batch-mode-propanethiol degradation and continuous treatment of propanethiol-containing waste gas.</title>
        <authorList>
            <person name="Chen D.Z."/>
            <person name="Sun Y.M."/>
            <person name="Han L.M."/>
            <person name="Chen J."/>
            <person name="Ye J.X."/>
            <person name="Chen J.M."/>
        </authorList>
    </citation>
    <scope>NUCLEOTIDE SEQUENCE [LARGE SCALE GENOMIC DNA]</scope>
    <source>
        <strain evidence="2 3">S-1</strain>
    </source>
</reference>
<protein>
    <submittedName>
        <fullName evidence="2">FecR domain-containing protein</fullName>
    </submittedName>
</protein>
<name>A0ABX8E126_9PSED</name>